<dbReference type="PIRSF" id="PIRSF032442">
    <property type="entry name" value="UCP032442"/>
    <property type="match status" value="1"/>
</dbReference>
<reference evidence="2 5" key="2">
    <citation type="submission" date="2019-07" db="EMBL/GenBank/DDBJ databases">
        <title>Comparative genome analysis of staphylococcus lugdunensis shows clonal complex-dependent diversity of the putative virulence factor, ess/type vii locus.</title>
        <authorList>
            <person name="Lebeurre J."/>
            <person name="Dahyot S."/>
            <person name="Diene S."/>
            <person name="Paulay A."/>
            <person name="Aubourg M."/>
            <person name="Argemi X."/>
            <person name="Giard J.-C."/>
            <person name="Tournier I."/>
            <person name="Francois P."/>
            <person name="Pestel-Caron M."/>
        </authorList>
    </citation>
    <scope>NUCLEOTIDE SEQUENCE [LARGE SCALE GENOMIC DNA]</scope>
    <source>
        <strain evidence="2 5">SL13</strain>
    </source>
</reference>
<proteinExistence type="predicted"/>
<dbReference type="GeneID" id="58091276"/>
<dbReference type="InterPro" id="IPR039564">
    <property type="entry name" value="Peptidase_C39-like"/>
</dbReference>
<organism evidence="3 4">
    <name type="scientific">Staphylococcus lugdunensis</name>
    <dbReference type="NCBI Taxonomy" id="28035"/>
    <lineage>
        <taxon>Bacteria</taxon>
        <taxon>Bacillati</taxon>
        <taxon>Bacillota</taxon>
        <taxon>Bacilli</taxon>
        <taxon>Bacillales</taxon>
        <taxon>Staphylococcaceae</taxon>
        <taxon>Staphylococcus</taxon>
    </lineage>
</organism>
<name>A0A292DK57_STALU</name>
<gene>
    <name evidence="3" type="ORF">EQ812_01370</name>
    <name evidence="2" type="ORF">FO454_00840</name>
</gene>
<evidence type="ECO:0000313" key="5">
    <source>
        <dbReference type="Proteomes" id="UP000325462"/>
    </source>
</evidence>
<accession>A0A292DK57</accession>
<dbReference type="Proteomes" id="UP000293637">
    <property type="component" value="Unassembled WGS sequence"/>
</dbReference>
<protein>
    <recommendedName>
        <fullName evidence="1">Peptidase C39-like domain-containing protein</fullName>
    </recommendedName>
</protein>
<dbReference type="EMBL" id="SCHB01000001">
    <property type="protein sequence ID" value="TBW73482.1"/>
    <property type="molecule type" value="Genomic_DNA"/>
</dbReference>
<evidence type="ECO:0000313" key="3">
    <source>
        <dbReference type="EMBL" id="TBW73482.1"/>
    </source>
</evidence>
<dbReference type="Pfam" id="PF13529">
    <property type="entry name" value="Peptidase_C39_2"/>
    <property type="match status" value="1"/>
</dbReference>
<dbReference type="Proteomes" id="UP000325462">
    <property type="component" value="Chromosome"/>
</dbReference>
<evidence type="ECO:0000259" key="1">
    <source>
        <dbReference type="Pfam" id="PF13529"/>
    </source>
</evidence>
<reference evidence="3 4" key="1">
    <citation type="journal article" date="2019" name="Sci. Transl. Med.">
        <title>Quorum sensing between bacterial species on the skin protects against epidermal injury in atopic dermatitis.</title>
        <authorList>
            <person name="Williams M.R."/>
        </authorList>
    </citation>
    <scope>NUCLEOTIDE SEQUENCE [LARGE SCALE GENOMIC DNA]</scope>
    <source>
        <strain evidence="3 4">E7</strain>
    </source>
</reference>
<evidence type="ECO:0000313" key="2">
    <source>
        <dbReference type="EMBL" id="QEX37532.1"/>
    </source>
</evidence>
<evidence type="ECO:0000313" key="4">
    <source>
        <dbReference type="Proteomes" id="UP000293637"/>
    </source>
</evidence>
<dbReference type="PROSITE" id="PS51257">
    <property type="entry name" value="PROKAR_LIPOPROTEIN"/>
    <property type="match status" value="1"/>
</dbReference>
<dbReference type="RefSeq" id="WP_002478688.1">
    <property type="nucleotide sequence ID" value="NZ_AP021848.1"/>
</dbReference>
<sequence>MSKTILNVKPISQLFPLPLVMGCEGVSAAMLLQYNHHTTKATDIMKNWPTHKNNPYKGYVGHQLFIKFGHHQTIFPEAFVPHLQQFDARVSNGTGHALSELEQIIDQGQPVIIYHTSLGQKPLHKIYHFDQKPTPTVANIHVTLLIGYDDTHYYYIDPLWSHLGWKIVFPAILPNKFQIIKISKQKMATSYNAPGQKCIYINPNSEQPNNLSSNR</sequence>
<dbReference type="OMA" id="HHQTIFP"/>
<dbReference type="AlphaFoldDB" id="A0A292DK57"/>
<dbReference type="EMBL" id="CP041722">
    <property type="protein sequence ID" value="QEX37532.1"/>
    <property type="molecule type" value="Genomic_DNA"/>
</dbReference>
<keyword evidence="5" id="KW-1185">Reference proteome</keyword>
<dbReference type="PANTHER" id="PTHR37806:SF1">
    <property type="entry name" value="PEPTIDASE C39-LIKE DOMAIN-CONTAINING PROTEIN"/>
    <property type="match status" value="1"/>
</dbReference>
<dbReference type="Gene3D" id="3.90.70.10">
    <property type="entry name" value="Cysteine proteinases"/>
    <property type="match status" value="1"/>
</dbReference>
<dbReference type="InterPro" id="IPR016997">
    <property type="entry name" value="UCP032442"/>
</dbReference>
<dbReference type="PANTHER" id="PTHR37806">
    <property type="entry name" value="LMO0724 PROTEIN"/>
    <property type="match status" value="1"/>
</dbReference>
<feature type="domain" description="Peptidase C39-like" evidence="1">
    <location>
        <begin position="6"/>
        <end position="158"/>
    </location>
</feature>